<name>A0A0B2B730_9ACTN</name>
<comment type="caution">
    <text evidence="3">The sequence shown here is derived from an EMBL/GenBank/DDBJ whole genome shotgun (WGS) entry which is preliminary data.</text>
</comment>
<dbReference type="RefSeq" id="WP_039363718.1">
    <property type="nucleotide sequence ID" value="NZ_PGEZ01000001.1"/>
</dbReference>
<sequence>MLRAFIPALALALVPLTAAVPPAAAADEPETIVVTPGATEVSFTFTVEEVPEEAILVVHGTGGFVVQRPLTDLVVGENTVVWDASGTPDGDYRANLLIDSEPVSTEPLDAMVRVNLVGPTVTAPRLSRTSIFPARDGYRDKVVIRSSWPTSETPLTTDRVEVLNRYGTVVWRSTSRPATWSGRGTGGRTLTPGTFRVRAVAVDADGLRTVSAARRITLSPKKLVTVRVAQKVKPRRFMLKNTFTGKCGKVITPARRGKVWRGSVSLSSNHKCTRRGAKSVVETDYGITYGDAVLTRLVFKVHSKGHRKRSDRAVAFTLRDKNGSITGTHYRRLGSAKKWRTIARLEGSGLKRHVIGKSYYWGVGTLDGARHDVRRFKVVSYQKVLIDPRKRSFPSAGTPARTASVGGASVLR</sequence>
<keyword evidence="4" id="KW-1185">Reference proteome</keyword>
<dbReference type="Proteomes" id="UP000230842">
    <property type="component" value="Unassembled WGS sequence"/>
</dbReference>
<protein>
    <recommendedName>
        <fullName evidence="5">FlgD-like protein</fullName>
    </recommendedName>
</protein>
<evidence type="ECO:0008006" key="5">
    <source>
        <dbReference type="Google" id="ProtNLM"/>
    </source>
</evidence>
<proteinExistence type="predicted"/>
<evidence type="ECO:0000256" key="1">
    <source>
        <dbReference type="SAM" id="MobiDB-lite"/>
    </source>
</evidence>
<dbReference type="EMBL" id="PGEZ01000001">
    <property type="protein sequence ID" value="PJJ57916.1"/>
    <property type="molecule type" value="Genomic_DNA"/>
</dbReference>
<dbReference type="AlphaFoldDB" id="A0A0B2B730"/>
<reference evidence="3 4" key="1">
    <citation type="submission" date="2017-11" db="EMBL/GenBank/DDBJ databases">
        <title>Genomic Encyclopedia of Archaeal and Bacterial Type Strains, Phase II (KMG-II): From Individual Species to Whole Genera.</title>
        <authorList>
            <person name="Goeker M."/>
        </authorList>
    </citation>
    <scope>NUCLEOTIDE SEQUENCE [LARGE SCALE GENOMIC DNA]</scope>
    <source>
        <strain evidence="3 4">DSM 27763</strain>
    </source>
</reference>
<gene>
    <name evidence="3" type="ORF">CLV56_2155</name>
</gene>
<feature type="chain" id="PRO_5038551720" description="FlgD-like protein" evidence="2">
    <location>
        <begin position="26"/>
        <end position="412"/>
    </location>
</feature>
<evidence type="ECO:0000313" key="4">
    <source>
        <dbReference type="Proteomes" id="UP000230842"/>
    </source>
</evidence>
<accession>A0A0B2B730</accession>
<evidence type="ECO:0000256" key="2">
    <source>
        <dbReference type="SAM" id="SignalP"/>
    </source>
</evidence>
<organism evidence="3 4">
    <name type="scientific">Mumia flava</name>
    <dbReference type="NCBI Taxonomy" id="1348852"/>
    <lineage>
        <taxon>Bacteria</taxon>
        <taxon>Bacillati</taxon>
        <taxon>Actinomycetota</taxon>
        <taxon>Actinomycetes</taxon>
        <taxon>Propionibacteriales</taxon>
        <taxon>Nocardioidaceae</taxon>
        <taxon>Mumia</taxon>
    </lineage>
</organism>
<evidence type="ECO:0000313" key="3">
    <source>
        <dbReference type="EMBL" id="PJJ57916.1"/>
    </source>
</evidence>
<dbReference type="OrthoDB" id="3787763at2"/>
<feature type="signal peptide" evidence="2">
    <location>
        <begin position="1"/>
        <end position="25"/>
    </location>
</feature>
<keyword evidence="2" id="KW-0732">Signal</keyword>
<feature type="region of interest" description="Disordered" evidence="1">
    <location>
        <begin position="392"/>
        <end position="412"/>
    </location>
</feature>